<sequence length="49" mass="5513">MSPFSLIEVTQLHSRAGITRNSHFGLNPLRLFSALRKLFASRPPACDCR</sequence>
<evidence type="ECO:0000313" key="1">
    <source>
        <dbReference type="EMBL" id="MFM0103593.1"/>
    </source>
</evidence>
<keyword evidence="2" id="KW-1185">Reference proteome</keyword>
<reference evidence="1 2" key="1">
    <citation type="journal article" date="2024" name="Chem. Sci.">
        <title>Discovery of megapolipeptins by genome mining of a Burkholderiales bacteria collection.</title>
        <authorList>
            <person name="Paulo B.S."/>
            <person name="Recchia M.J.J."/>
            <person name="Lee S."/>
            <person name="Fergusson C.H."/>
            <person name="Romanowski S.B."/>
            <person name="Hernandez A."/>
            <person name="Krull N."/>
            <person name="Liu D.Y."/>
            <person name="Cavanagh H."/>
            <person name="Bos A."/>
            <person name="Gray C.A."/>
            <person name="Murphy B.T."/>
            <person name="Linington R.G."/>
            <person name="Eustaquio A.S."/>
        </authorList>
    </citation>
    <scope>NUCLEOTIDE SEQUENCE [LARGE SCALE GENOMIC DNA]</scope>
    <source>
        <strain evidence="1 2">RL18-126-BIB-B</strain>
    </source>
</reference>
<name>A0ACC7N7U4_9BURK</name>
<comment type="caution">
    <text evidence="1">The sequence shown here is derived from an EMBL/GenBank/DDBJ whole genome shotgun (WGS) entry which is preliminary data.</text>
</comment>
<proteinExistence type="predicted"/>
<protein>
    <submittedName>
        <fullName evidence="1">Uncharacterized protein</fullName>
    </submittedName>
</protein>
<accession>A0ACC7N7U4</accession>
<organism evidence="1 2">
    <name type="scientific">Paraburkholderia rhynchosiae</name>
    <dbReference type="NCBI Taxonomy" id="487049"/>
    <lineage>
        <taxon>Bacteria</taxon>
        <taxon>Pseudomonadati</taxon>
        <taxon>Pseudomonadota</taxon>
        <taxon>Betaproteobacteria</taxon>
        <taxon>Burkholderiales</taxon>
        <taxon>Burkholderiaceae</taxon>
        <taxon>Paraburkholderia</taxon>
    </lineage>
</organism>
<gene>
    <name evidence="1" type="ORF">PQR01_08890</name>
</gene>
<evidence type="ECO:0000313" key="2">
    <source>
        <dbReference type="Proteomes" id="UP001629235"/>
    </source>
</evidence>
<dbReference type="Proteomes" id="UP001629235">
    <property type="component" value="Unassembled WGS sequence"/>
</dbReference>
<dbReference type="EMBL" id="JAQQDW010000012">
    <property type="protein sequence ID" value="MFM0103593.1"/>
    <property type="molecule type" value="Genomic_DNA"/>
</dbReference>